<dbReference type="InterPro" id="IPR001497">
    <property type="entry name" value="MethylDNA_cys_MeTrfase_AS"/>
</dbReference>
<dbReference type="SUPFAM" id="SSF53155">
    <property type="entry name" value="Methylated DNA-protein cysteine methyltransferase domain"/>
    <property type="match status" value="1"/>
</dbReference>
<feature type="domain" description="Methylguanine DNA methyltransferase ribonuclease-like" evidence="12">
    <location>
        <begin position="55"/>
        <end position="130"/>
    </location>
</feature>
<evidence type="ECO:0000256" key="5">
    <source>
        <dbReference type="ARBA" id="ARBA00022679"/>
    </source>
</evidence>
<comment type="miscellaneous">
    <text evidence="9">This enzyme catalyzes only one turnover and therefore is not strictly catalytic. According to one definition, an enzyme is a biocatalyst that acts repeatedly and over many reaction cycles.</text>
</comment>
<reference evidence="13 14" key="1">
    <citation type="submission" date="2016-10" db="EMBL/GenBank/DDBJ databases">
        <authorList>
            <person name="de Groot N.N."/>
        </authorList>
    </citation>
    <scope>NUCLEOTIDE SEQUENCE [LARGE SCALE GENOMIC DNA]</scope>
    <source>
        <strain evidence="13 14">DSM 23609</strain>
    </source>
</reference>
<dbReference type="InterPro" id="IPR014048">
    <property type="entry name" value="MethylDNA_cys_MeTrfase_DNA-bd"/>
</dbReference>
<evidence type="ECO:0000256" key="3">
    <source>
        <dbReference type="ARBA" id="ARBA00022490"/>
    </source>
</evidence>
<evidence type="ECO:0000256" key="2">
    <source>
        <dbReference type="ARBA" id="ARBA00008711"/>
    </source>
</evidence>
<feature type="compositionally biased region" description="Low complexity" evidence="10">
    <location>
        <begin position="27"/>
        <end position="38"/>
    </location>
</feature>
<dbReference type="GO" id="GO:0003908">
    <property type="term" value="F:methylated-DNA-[protein]-cysteine S-methyltransferase activity"/>
    <property type="evidence" value="ECO:0007669"/>
    <property type="project" value="UniProtKB-UniRule"/>
</dbReference>
<dbReference type="CDD" id="cd06445">
    <property type="entry name" value="ATase"/>
    <property type="match status" value="1"/>
</dbReference>
<dbReference type="SUPFAM" id="SSF46767">
    <property type="entry name" value="Methylated DNA-protein cysteine methyltransferase, C-terminal domain"/>
    <property type="match status" value="1"/>
</dbReference>
<dbReference type="STRING" id="1076937.SAMN04488120_10136"/>
<accession>A0A1I2GX93</accession>
<evidence type="ECO:0000259" key="12">
    <source>
        <dbReference type="Pfam" id="PF02870"/>
    </source>
</evidence>
<evidence type="ECO:0000259" key="11">
    <source>
        <dbReference type="Pfam" id="PF01035"/>
    </source>
</evidence>
<keyword evidence="6 9" id="KW-0227">DNA damage</keyword>
<dbReference type="InterPro" id="IPR023546">
    <property type="entry name" value="MGMT"/>
</dbReference>
<dbReference type="GO" id="GO:0032259">
    <property type="term" value="P:methylation"/>
    <property type="evidence" value="ECO:0007669"/>
    <property type="project" value="UniProtKB-KW"/>
</dbReference>
<dbReference type="NCBIfam" id="TIGR00589">
    <property type="entry name" value="ogt"/>
    <property type="match status" value="1"/>
</dbReference>
<feature type="region of interest" description="Disordered" evidence="10">
    <location>
        <begin position="1"/>
        <end position="47"/>
    </location>
</feature>
<evidence type="ECO:0000256" key="6">
    <source>
        <dbReference type="ARBA" id="ARBA00022763"/>
    </source>
</evidence>
<dbReference type="RefSeq" id="WP_091530647.1">
    <property type="nucleotide sequence ID" value="NZ_FOOC01000001.1"/>
</dbReference>
<proteinExistence type="inferred from homology"/>
<evidence type="ECO:0000256" key="4">
    <source>
        <dbReference type="ARBA" id="ARBA00022603"/>
    </source>
</evidence>
<evidence type="ECO:0000313" key="13">
    <source>
        <dbReference type="EMBL" id="SFF22564.1"/>
    </source>
</evidence>
<comment type="function">
    <text evidence="9">Involved in the cellular defense against the biological effects of O6-methylguanine (O6-MeG) and O4-methylthymine (O4-MeT) in DNA. Repairs the methylated nucleobase in DNA by stoichiometrically transferring the methyl group to a cysteine residue in the enzyme. This is a suicide reaction: the enzyme is irreversibly inactivated.</text>
</comment>
<dbReference type="FunFam" id="1.10.10.10:FF:000214">
    <property type="entry name" value="Methylated-DNA--protein-cysteine methyltransferase"/>
    <property type="match status" value="1"/>
</dbReference>
<dbReference type="InterPro" id="IPR036388">
    <property type="entry name" value="WH-like_DNA-bd_sf"/>
</dbReference>
<keyword evidence="7 9" id="KW-0234">DNA repair</keyword>
<dbReference type="PANTHER" id="PTHR10815">
    <property type="entry name" value="METHYLATED-DNA--PROTEIN-CYSTEINE METHYLTRANSFERASE"/>
    <property type="match status" value="1"/>
</dbReference>
<dbReference type="HAMAP" id="MF_00772">
    <property type="entry name" value="OGT"/>
    <property type="match status" value="1"/>
</dbReference>
<sequence length="221" mass="23601">MDETWGTLRRATSARDGSRLQAAAVDGGPRTTGARRAGQPPATVASATAPGPIHTAWLDSPLGPLLAAACDEGIVLLEFGEPDRADAQLAALCRLVGAPLGAGDHPLLRRLAHELAEYFAGTRRSFTLPLVDPGSDFQRRVWRALRDIPYGETCSYAALAAAVGHPRACRAVGNANRQNRIAILIPCHRVVNQDGRLGGYGGGIWRKKWLLALERGHPPLK</sequence>
<feature type="active site" description="Nucleophile; methyl group acceptor" evidence="9">
    <location>
        <position position="187"/>
    </location>
</feature>
<feature type="domain" description="Methylated-DNA-[protein]-cysteine S-methyltransferase DNA binding" evidence="11">
    <location>
        <begin position="136"/>
        <end position="215"/>
    </location>
</feature>
<organism evidence="13 14">
    <name type="scientific">Fontimonas thermophila</name>
    <dbReference type="NCBI Taxonomy" id="1076937"/>
    <lineage>
        <taxon>Bacteria</taxon>
        <taxon>Pseudomonadati</taxon>
        <taxon>Pseudomonadota</taxon>
        <taxon>Gammaproteobacteria</taxon>
        <taxon>Nevskiales</taxon>
        <taxon>Nevskiaceae</taxon>
        <taxon>Fontimonas</taxon>
    </lineage>
</organism>
<comment type="catalytic activity">
    <reaction evidence="1 9">
        <text>a 4-O-methyl-thymidine in DNA + L-cysteinyl-[protein] = a thymidine in DNA + S-methyl-L-cysteinyl-[protein]</text>
        <dbReference type="Rhea" id="RHEA:53428"/>
        <dbReference type="Rhea" id="RHEA-COMP:10131"/>
        <dbReference type="Rhea" id="RHEA-COMP:10132"/>
        <dbReference type="Rhea" id="RHEA-COMP:13555"/>
        <dbReference type="Rhea" id="RHEA-COMP:13556"/>
        <dbReference type="ChEBI" id="CHEBI:29950"/>
        <dbReference type="ChEBI" id="CHEBI:82612"/>
        <dbReference type="ChEBI" id="CHEBI:137386"/>
        <dbReference type="ChEBI" id="CHEBI:137387"/>
        <dbReference type="EC" id="2.1.1.63"/>
    </reaction>
</comment>
<dbReference type="Pfam" id="PF02870">
    <property type="entry name" value="Methyltransf_1N"/>
    <property type="match status" value="1"/>
</dbReference>
<keyword evidence="5 9" id="KW-0808">Transferase</keyword>
<dbReference type="OrthoDB" id="9811249at2"/>
<dbReference type="EC" id="2.1.1.63" evidence="9"/>
<comment type="subcellular location">
    <subcellularLocation>
        <location evidence="9">Cytoplasm</location>
    </subcellularLocation>
</comment>
<keyword evidence="4 9" id="KW-0489">Methyltransferase</keyword>
<comment type="catalytic activity">
    <reaction evidence="8 9">
        <text>a 6-O-methyl-2'-deoxyguanosine in DNA + L-cysteinyl-[protein] = S-methyl-L-cysteinyl-[protein] + a 2'-deoxyguanosine in DNA</text>
        <dbReference type="Rhea" id="RHEA:24000"/>
        <dbReference type="Rhea" id="RHEA-COMP:10131"/>
        <dbReference type="Rhea" id="RHEA-COMP:10132"/>
        <dbReference type="Rhea" id="RHEA-COMP:11367"/>
        <dbReference type="Rhea" id="RHEA-COMP:11368"/>
        <dbReference type="ChEBI" id="CHEBI:29950"/>
        <dbReference type="ChEBI" id="CHEBI:82612"/>
        <dbReference type="ChEBI" id="CHEBI:85445"/>
        <dbReference type="ChEBI" id="CHEBI:85448"/>
        <dbReference type="EC" id="2.1.1.63"/>
    </reaction>
</comment>
<dbReference type="Gene3D" id="3.30.160.70">
    <property type="entry name" value="Methylated DNA-protein cysteine methyltransferase domain"/>
    <property type="match status" value="1"/>
</dbReference>
<evidence type="ECO:0000256" key="9">
    <source>
        <dbReference type="HAMAP-Rule" id="MF_00772"/>
    </source>
</evidence>
<gene>
    <name evidence="13" type="ORF">SAMN04488120_10136</name>
</gene>
<dbReference type="InterPro" id="IPR036217">
    <property type="entry name" value="MethylDNA_cys_MeTrfase_DNAb"/>
</dbReference>
<keyword evidence="3 9" id="KW-0963">Cytoplasm</keyword>
<dbReference type="Pfam" id="PF01035">
    <property type="entry name" value="DNA_binding_1"/>
    <property type="match status" value="1"/>
</dbReference>
<evidence type="ECO:0000256" key="8">
    <source>
        <dbReference type="ARBA" id="ARBA00049348"/>
    </source>
</evidence>
<dbReference type="Proteomes" id="UP000199771">
    <property type="component" value="Unassembled WGS sequence"/>
</dbReference>
<dbReference type="AlphaFoldDB" id="A0A1I2GX93"/>
<comment type="similarity">
    <text evidence="2 9">Belongs to the MGMT family.</text>
</comment>
<protein>
    <recommendedName>
        <fullName evidence="9">Methylated-DNA--protein-cysteine methyltransferase</fullName>
        <ecNumber evidence="9">2.1.1.63</ecNumber>
    </recommendedName>
    <alternativeName>
        <fullName evidence="9">6-O-methylguanine-DNA methyltransferase</fullName>
        <shortName evidence="9">MGMT</shortName>
    </alternativeName>
    <alternativeName>
        <fullName evidence="9">O-6-methylguanine-DNA-alkyltransferase</fullName>
    </alternativeName>
</protein>
<dbReference type="InterPro" id="IPR008332">
    <property type="entry name" value="MethylG_MeTrfase_N"/>
</dbReference>
<dbReference type="InterPro" id="IPR036631">
    <property type="entry name" value="MGMT_N_sf"/>
</dbReference>
<dbReference type="EMBL" id="FOOC01000001">
    <property type="protein sequence ID" value="SFF22564.1"/>
    <property type="molecule type" value="Genomic_DNA"/>
</dbReference>
<evidence type="ECO:0000313" key="14">
    <source>
        <dbReference type="Proteomes" id="UP000199771"/>
    </source>
</evidence>
<dbReference type="PANTHER" id="PTHR10815:SF5">
    <property type="entry name" value="METHYLATED-DNA--PROTEIN-CYSTEINE METHYLTRANSFERASE"/>
    <property type="match status" value="1"/>
</dbReference>
<evidence type="ECO:0000256" key="1">
    <source>
        <dbReference type="ARBA" id="ARBA00001286"/>
    </source>
</evidence>
<dbReference type="PROSITE" id="PS00374">
    <property type="entry name" value="MGMT"/>
    <property type="match status" value="1"/>
</dbReference>
<evidence type="ECO:0000256" key="7">
    <source>
        <dbReference type="ARBA" id="ARBA00023204"/>
    </source>
</evidence>
<evidence type="ECO:0000256" key="10">
    <source>
        <dbReference type="SAM" id="MobiDB-lite"/>
    </source>
</evidence>
<dbReference type="GO" id="GO:0005737">
    <property type="term" value="C:cytoplasm"/>
    <property type="evidence" value="ECO:0007669"/>
    <property type="project" value="UniProtKB-SubCell"/>
</dbReference>
<dbReference type="GO" id="GO:0006307">
    <property type="term" value="P:DNA alkylation repair"/>
    <property type="evidence" value="ECO:0007669"/>
    <property type="project" value="UniProtKB-UniRule"/>
</dbReference>
<keyword evidence="14" id="KW-1185">Reference proteome</keyword>
<name>A0A1I2GX93_9GAMM</name>
<dbReference type="Gene3D" id="1.10.10.10">
    <property type="entry name" value="Winged helix-like DNA-binding domain superfamily/Winged helix DNA-binding domain"/>
    <property type="match status" value="1"/>
</dbReference>